<dbReference type="PANTHER" id="PTHR13847">
    <property type="entry name" value="SARCOSINE DEHYDROGENASE-RELATED"/>
    <property type="match status" value="1"/>
</dbReference>
<dbReference type="Proteomes" id="UP000053611">
    <property type="component" value="Unassembled WGS sequence"/>
</dbReference>
<dbReference type="Pfam" id="PF01266">
    <property type="entry name" value="DAO"/>
    <property type="match status" value="1"/>
</dbReference>
<dbReference type="InterPro" id="IPR006076">
    <property type="entry name" value="FAD-dep_OxRdtase"/>
</dbReference>
<dbReference type="GeneID" id="28981296"/>
<dbReference type="InterPro" id="IPR036188">
    <property type="entry name" value="FAD/NAD-bd_sf"/>
</dbReference>
<evidence type="ECO:0000259" key="1">
    <source>
        <dbReference type="Pfam" id="PF01266"/>
    </source>
</evidence>
<dbReference type="OrthoDB" id="429143at2759"/>
<accession>A0A0J1BAM3</accession>
<evidence type="ECO:0000313" key="2">
    <source>
        <dbReference type="EMBL" id="KLT44954.1"/>
    </source>
</evidence>
<dbReference type="EMBL" id="KQ087183">
    <property type="protein sequence ID" value="KLT44954.1"/>
    <property type="molecule type" value="Genomic_DNA"/>
</dbReference>
<keyword evidence="3" id="KW-1185">Reference proteome</keyword>
<feature type="domain" description="FAD dependent oxidoreductase" evidence="1">
    <location>
        <begin position="39"/>
        <end position="437"/>
    </location>
</feature>
<proteinExistence type="predicted"/>
<name>A0A0J1BAM3_9TREE</name>
<dbReference type="GO" id="GO:0005737">
    <property type="term" value="C:cytoplasm"/>
    <property type="evidence" value="ECO:0007669"/>
    <property type="project" value="TreeGrafter"/>
</dbReference>
<gene>
    <name evidence="2" type="ORF">CC85DRAFT_255842</name>
</gene>
<protein>
    <submittedName>
        <fullName evidence="2">FAD dependent oxidoreductase</fullName>
    </submittedName>
</protein>
<reference evidence="2 3" key="1">
    <citation type="submission" date="2015-03" db="EMBL/GenBank/DDBJ databases">
        <title>Genomics and transcriptomics of the oil-accumulating basidiomycete yeast T. oleaginosus allow insights into substrate utilization and the diverse evolutionary trajectories of mating systems in fungi.</title>
        <authorList>
            <consortium name="DOE Joint Genome Institute"/>
            <person name="Kourist R."/>
            <person name="Kracht O."/>
            <person name="Bracharz F."/>
            <person name="Lipzen A."/>
            <person name="Nolan M."/>
            <person name="Ohm R."/>
            <person name="Grigoriev I."/>
            <person name="Sun S."/>
            <person name="Heitman J."/>
            <person name="Bruck T."/>
            <person name="Nowrousian M."/>
        </authorList>
    </citation>
    <scope>NUCLEOTIDE SEQUENCE [LARGE SCALE GENOMIC DNA]</scope>
    <source>
        <strain evidence="2 3">IBC0246</strain>
    </source>
</reference>
<evidence type="ECO:0000313" key="3">
    <source>
        <dbReference type="Proteomes" id="UP000053611"/>
    </source>
</evidence>
<dbReference type="Gene3D" id="3.30.9.10">
    <property type="entry name" value="D-Amino Acid Oxidase, subunit A, domain 2"/>
    <property type="match status" value="1"/>
</dbReference>
<dbReference type="STRING" id="879819.A0A0J1BAM3"/>
<dbReference type="PANTHER" id="PTHR13847:SF260">
    <property type="entry name" value="FAD DEPENDENT OXIDOREDUCTASE DOMAIN-CONTAINING PROTEIN"/>
    <property type="match status" value="1"/>
</dbReference>
<dbReference type="Gene3D" id="3.50.50.60">
    <property type="entry name" value="FAD/NAD(P)-binding domain"/>
    <property type="match status" value="1"/>
</dbReference>
<organism evidence="2 3">
    <name type="scientific">Cutaneotrichosporon oleaginosum</name>
    <dbReference type="NCBI Taxonomy" id="879819"/>
    <lineage>
        <taxon>Eukaryota</taxon>
        <taxon>Fungi</taxon>
        <taxon>Dikarya</taxon>
        <taxon>Basidiomycota</taxon>
        <taxon>Agaricomycotina</taxon>
        <taxon>Tremellomycetes</taxon>
        <taxon>Trichosporonales</taxon>
        <taxon>Trichosporonaceae</taxon>
        <taxon>Cutaneotrichosporon</taxon>
    </lineage>
</organism>
<dbReference type="SUPFAM" id="SSF51905">
    <property type="entry name" value="FAD/NAD(P)-binding domain"/>
    <property type="match status" value="1"/>
</dbReference>
<dbReference type="AlphaFoldDB" id="A0A0J1BAM3"/>
<sequence length="476" mass="52146">MPVFPQTYTSTISHWQATNRGPGALWDYGRDAVLPADADIVIVGAGATGVSLAYHLTRPGMARRKVVLLDAKDVGSCASGRNGGHIAPHAWELLGSLTAPLSEGGGGLTEEDALDVLFFEQDTLDLCEQIILRERLDVDFWRGYRLDVATTPERVAESKRTLDAYHRAMKRSAKHGHKRLDACALFDAAEAERVSRVKGALAMKWTPSGSWHPHRGLTALLKKALENKDLGFYSWAPVSSLKQYRGGWTVDCAERGVIRAKQVVLATNGYTRHLFPDDLAANTGIAAHLTPYRGHAGLVVPPVTYSGKNALEGSYGIENGPYLIQTPHAGLVLGPFNATVLNTFGSPRDLYGIDDDSVVVPMFREWLTRYCREYYVGWGHEAEGEGLSRIWSGIMCHSVDWRPLVGEVPGKPGMFIAAGYNGHGMATIVNITRCLAQHLVSGVRDDRLPRCFDITQERLDRAAAECLPLIPPEPKL</sequence>
<dbReference type="RefSeq" id="XP_018281445.1">
    <property type="nucleotide sequence ID" value="XM_018420693.1"/>
</dbReference>